<gene>
    <name evidence="1" type="ORF">PECUL_23A036314</name>
</gene>
<dbReference type="Proteomes" id="UP001295444">
    <property type="component" value="Chromosome 05"/>
</dbReference>
<dbReference type="AlphaFoldDB" id="A0AAD1W7V7"/>
<keyword evidence="2" id="KW-1185">Reference proteome</keyword>
<organism evidence="1 2">
    <name type="scientific">Pelobates cultripes</name>
    <name type="common">Western spadefoot toad</name>
    <dbReference type="NCBI Taxonomy" id="61616"/>
    <lineage>
        <taxon>Eukaryota</taxon>
        <taxon>Metazoa</taxon>
        <taxon>Chordata</taxon>
        <taxon>Craniata</taxon>
        <taxon>Vertebrata</taxon>
        <taxon>Euteleostomi</taxon>
        <taxon>Amphibia</taxon>
        <taxon>Batrachia</taxon>
        <taxon>Anura</taxon>
        <taxon>Pelobatoidea</taxon>
        <taxon>Pelobatidae</taxon>
        <taxon>Pelobates</taxon>
    </lineage>
</organism>
<evidence type="ECO:0000313" key="2">
    <source>
        <dbReference type="Proteomes" id="UP001295444"/>
    </source>
</evidence>
<name>A0AAD1W7V7_PELCU</name>
<accession>A0AAD1W7V7</accession>
<dbReference type="EMBL" id="OW240916">
    <property type="protein sequence ID" value="CAH2292628.1"/>
    <property type="molecule type" value="Genomic_DNA"/>
</dbReference>
<evidence type="ECO:0000313" key="1">
    <source>
        <dbReference type="EMBL" id="CAH2292628.1"/>
    </source>
</evidence>
<protein>
    <submittedName>
        <fullName evidence="1">Uncharacterized protein</fullName>
    </submittedName>
</protein>
<reference evidence="1" key="1">
    <citation type="submission" date="2022-03" db="EMBL/GenBank/DDBJ databases">
        <authorList>
            <person name="Alioto T."/>
            <person name="Alioto T."/>
            <person name="Gomez Garrido J."/>
        </authorList>
    </citation>
    <scope>NUCLEOTIDE SEQUENCE</scope>
</reference>
<feature type="non-terminal residue" evidence="1">
    <location>
        <position position="68"/>
    </location>
</feature>
<sequence>MRPKSGRQPTTGGYRACSGETLTLIQARGTNSLLTTAALSDYLDVFIFTRHAGLCMAKKRGQQLTAPK</sequence>
<proteinExistence type="predicted"/>